<proteinExistence type="predicted"/>
<name>A0A8S5TNF6_9CAUD</name>
<accession>A0A8S5TNF6</accession>
<dbReference type="InterPro" id="IPR010026">
    <property type="entry name" value="Phage_holin_LL-H"/>
</dbReference>
<dbReference type="Pfam" id="PF09682">
    <property type="entry name" value="Phage_holin_6_1"/>
    <property type="match status" value="1"/>
</dbReference>
<organism evidence="2">
    <name type="scientific">Podoviridae sp. ct90d35</name>
    <dbReference type="NCBI Taxonomy" id="2827724"/>
    <lineage>
        <taxon>Viruses</taxon>
        <taxon>Duplodnaviria</taxon>
        <taxon>Heunggongvirae</taxon>
        <taxon>Uroviricota</taxon>
        <taxon>Caudoviricetes</taxon>
    </lineage>
</organism>
<feature type="transmembrane region" description="Helical" evidence="1">
    <location>
        <begin position="6"/>
        <end position="27"/>
    </location>
</feature>
<keyword evidence="1" id="KW-0812">Transmembrane</keyword>
<protein>
    <submittedName>
        <fullName evidence="2">Holin</fullName>
    </submittedName>
</protein>
<keyword evidence="1" id="KW-1133">Transmembrane helix</keyword>
<evidence type="ECO:0000313" key="2">
    <source>
        <dbReference type="EMBL" id="DAF64663.1"/>
    </source>
</evidence>
<reference evidence="2" key="1">
    <citation type="journal article" date="2021" name="Proc. Natl. Acad. Sci. U.S.A.">
        <title>A Catalog of Tens of Thousands of Viruses from Human Metagenomes Reveals Hidden Associations with Chronic Diseases.</title>
        <authorList>
            <person name="Tisza M.J."/>
            <person name="Buck C.B."/>
        </authorList>
    </citation>
    <scope>NUCLEOTIDE SEQUENCE</scope>
    <source>
        <strain evidence="2">Ct90d35</strain>
    </source>
</reference>
<sequence>MFDFFIYTYGPTILLALLTAVFGVLGYGAKKIYIGHVNDETKRSIAAAAVAFVEQAWKALHGADKLNKALETAEALLKKKGITFDAEEMRVLIEAAVGEFNDVFRKTEKDEVPRKIGYAADDDREQCGLLD</sequence>
<keyword evidence="1" id="KW-0472">Membrane</keyword>
<evidence type="ECO:0000256" key="1">
    <source>
        <dbReference type="SAM" id="Phobius"/>
    </source>
</evidence>
<dbReference type="EMBL" id="BK032865">
    <property type="protein sequence ID" value="DAF64663.1"/>
    <property type="molecule type" value="Genomic_DNA"/>
</dbReference>